<dbReference type="AlphaFoldDB" id="A0A5J4KGK5"/>
<reference evidence="2 3" key="1">
    <citation type="submission" date="2019-10" db="EMBL/GenBank/DDBJ databases">
        <title>Dictyobacter vulcani sp. nov., within the class Ktedonobacteria, isolated from soil of volcanic Mt. Zao.</title>
        <authorList>
            <person name="Zheng Y."/>
            <person name="Wang C.M."/>
            <person name="Sakai Y."/>
            <person name="Abe K."/>
            <person name="Yokota A."/>
            <person name="Yabe S."/>
        </authorList>
    </citation>
    <scope>NUCLEOTIDE SEQUENCE [LARGE SCALE GENOMIC DNA]</scope>
    <source>
        <strain evidence="2 3">W12</strain>
    </source>
</reference>
<proteinExistence type="predicted"/>
<dbReference type="InterPro" id="IPR009325">
    <property type="entry name" value="DUF983"/>
</dbReference>
<name>A0A5J4KGK5_9CHLR</name>
<comment type="caution">
    <text evidence="2">The sequence shown here is derived from an EMBL/GenBank/DDBJ whole genome shotgun (WGS) entry which is preliminary data.</text>
</comment>
<evidence type="ECO:0000313" key="2">
    <source>
        <dbReference type="EMBL" id="GER88778.1"/>
    </source>
</evidence>
<evidence type="ECO:0008006" key="4">
    <source>
        <dbReference type="Google" id="ProtNLM"/>
    </source>
</evidence>
<dbReference type="Pfam" id="PF06170">
    <property type="entry name" value="DUF983"/>
    <property type="match status" value="1"/>
</dbReference>
<dbReference type="RefSeq" id="WP_151756637.1">
    <property type="nucleotide sequence ID" value="NZ_BKZW01000001.1"/>
</dbReference>
<keyword evidence="1" id="KW-1133">Transmembrane helix</keyword>
<keyword evidence="1" id="KW-0472">Membrane</keyword>
<keyword evidence="1" id="KW-0812">Transmembrane</keyword>
<evidence type="ECO:0000313" key="3">
    <source>
        <dbReference type="Proteomes" id="UP000326912"/>
    </source>
</evidence>
<feature type="transmembrane region" description="Helical" evidence="1">
    <location>
        <begin position="79"/>
        <end position="98"/>
    </location>
</feature>
<feature type="transmembrane region" description="Helical" evidence="1">
    <location>
        <begin position="54"/>
        <end position="73"/>
    </location>
</feature>
<dbReference type="Proteomes" id="UP000326912">
    <property type="component" value="Unassembled WGS sequence"/>
</dbReference>
<organism evidence="2 3">
    <name type="scientific">Dictyobacter vulcani</name>
    <dbReference type="NCBI Taxonomy" id="2607529"/>
    <lineage>
        <taxon>Bacteria</taxon>
        <taxon>Bacillati</taxon>
        <taxon>Chloroflexota</taxon>
        <taxon>Ktedonobacteria</taxon>
        <taxon>Ktedonobacterales</taxon>
        <taxon>Dictyobacteraceae</taxon>
        <taxon>Dictyobacter</taxon>
    </lineage>
</organism>
<dbReference type="EMBL" id="BKZW01000001">
    <property type="protein sequence ID" value="GER88778.1"/>
    <property type="molecule type" value="Genomic_DNA"/>
</dbReference>
<protein>
    <recommendedName>
        <fullName evidence="4">DUF983 domain-containing protein</fullName>
    </recommendedName>
</protein>
<keyword evidence="3" id="KW-1185">Reference proteome</keyword>
<accession>A0A5J4KGK5</accession>
<evidence type="ECO:0000256" key="1">
    <source>
        <dbReference type="SAM" id="Phobius"/>
    </source>
</evidence>
<gene>
    <name evidence="2" type="ORF">KDW_29400</name>
</gene>
<sequence>MNRFSKLLLRGLLQRCPVCGQGKLFCGVFKMNERCPVCHFRFEREEGYYTSSMAINLVISEFIAAGIVLPLAAIQTVPVLPVLLIGGPFVVILPLLFFRPSRGLWLAMDHYLNPTSGSDLPDESPLLKRSRGINDKQS</sequence>